<evidence type="ECO:0000313" key="3">
    <source>
        <dbReference type="EMBL" id="NYD57668.1"/>
    </source>
</evidence>
<feature type="region of interest" description="Disordered" evidence="1">
    <location>
        <begin position="573"/>
        <end position="600"/>
    </location>
</feature>
<evidence type="ECO:0000313" key="4">
    <source>
        <dbReference type="Proteomes" id="UP000516957"/>
    </source>
</evidence>
<reference evidence="3 4" key="1">
    <citation type="submission" date="2020-07" db="EMBL/GenBank/DDBJ databases">
        <title>Sequencing the genomes of 1000 actinobacteria strains.</title>
        <authorList>
            <person name="Klenk H.-P."/>
        </authorList>
    </citation>
    <scope>NUCLEOTIDE SEQUENCE [LARGE SCALE GENOMIC DNA]</scope>
    <source>
        <strain evidence="3 4">DSM 18965</strain>
    </source>
</reference>
<proteinExistence type="predicted"/>
<feature type="compositionally biased region" description="Polar residues" evidence="1">
    <location>
        <begin position="179"/>
        <end position="188"/>
    </location>
</feature>
<keyword evidence="2" id="KW-0472">Membrane</keyword>
<dbReference type="SUPFAM" id="SSF54523">
    <property type="entry name" value="Pili subunits"/>
    <property type="match status" value="1"/>
</dbReference>
<keyword evidence="2" id="KW-1133">Transmembrane helix</keyword>
<feature type="compositionally biased region" description="Low complexity" evidence="1">
    <location>
        <begin position="280"/>
        <end position="296"/>
    </location>
</feature>
<accession>A0A7Y9JRL1</accession>
<dbReference type="InterPro" id="IPR045584">
    <property type="entry name" value="Pilin-like"/>
</dbReference>
<name>A0A7Y9JRL1_9ACTN</name>
<feature type="transmembrane region" description="Helical" evidence="2">
    <location>
        <begin position="21"/>
        <end position="43"/>
    </location>
</feature>
<keyword evidence="4" id="KW-1185">Reference proteome</keyword>
<feature type="region of interest" description="Disordered" evidence="1">
    <location>
        <begin position="280"/>
        <end position="307"/>
    </location>
</feature>
<gene>
    <name evidence="3" type="ORF">BKA08_001906</name>
</gene>
<organism evidence="3 4">
    <name type="scientific">Nocardioides marinisabuli</name>
    <dbReference type="NCBI Taxonomy" id="419476"/>
    <lineage>
        <taxon>Bacteria</taxon>
        <taxon>Bacillati</taxon>
        <taxon>Actinomycetota</taxon>
        <taxon>Actinomycetes</taxon>
        <taxon>Propionibacteriales</taxon>
        <taxon>Nocardioidaceae</taxon>
        <taxon>Nocardioides</taxon>
    </lineage>
</organism>
<sequence length="600" mass="61544">MSRPAEWRGSAPDGSDGGFTLVEVIVAIGIVMTLLVAVLPQLIGGIKATDLARSSSQAKGLATSELERMRNLPFQVEPNAGNFVDLFDRYFHDLTPAVAPQCTAGDQHVPPGLASTGYVDADAGRCDWEPDGAFYRVVRTTTGPHPDPDLEGFVVVTATQFLDAQTPPGWKEPRPGYDTETTGSDVPASSQVGVTVTVLRDRPSDRSPVTTYTQIARSYQTRTQVRATADATALEVGVKLPGPTDTDGNAVSATGALLHLDASLVASSRVDLAGAGLTASAGTGENAGTTRATGTAPPDTALTWSSSTSNDLIGTDCVVVCWGGGETSGTWTPATADGLPGIGTPTAPVGVALKTPSAGAGFALRVGMGDSPDYLPGLGVTNPLVRMRDGDVTSGMTGCQPSLDNGSLRLHSAGWAHTTDHRTGGGADACAATHSAEVSVLPLANGGPRVTVQLRSAYARCQVTGPGHVANPPSYGFTADVKVYGPASTTTPVLSRTLTSSTSSDTLPDPATVMVGDRPLSTWIDSWSAASPGAGITTVVGDGVVRVDIPSVVSILTQPLRQRRDATGTLVVQDDAPVPDPQSALSVTVGSVSCSAEDHR</sequence>
<dbReference type="RefSeq" id="WP_179615400.1">
    <property type="nucleotide sequence ID" value="NZ_CP059163.1"/>
</dbReference>
<dbReference type="Proteomes" id="UP000516957">
    <property type="component" value="Unassembled WGS sequence"/>
</dbReference>
<feature type="compositionally biased region" description="Polar residues" evidence="1">
    <location>
        <begin position="583"/>
        <end position="594"/>
    </location>
</feature>
<evidence type="ECO:0000256" key="1">
    <source>
        <dbReference type="SAM" id="MobiDB-lite"/>
    </source>
</evidence>
<evidence type="ECO:0000256" key="2">
    <source>
        <dbReference type="SAM" id="Phobius"/>
    </source>
</evidence>
<comment type="caution">
    <text evidence="3">The sequence shown here is derived from an EMBL/GenBank/DDBJ whole genome shotgun (WGS) entry which is preliminary data.</text>
</comment>
<protein>
    <recommendedName>
        <fullName evidence="5">Prepilin-type N-terminal cleavage/methylation domain-containing protein</fullName>
    </recommendedName>
</protein>
<evidence type="ECO:0008006" key="5">
    <source>
        <dbReference type="Google" id="ProtNLM"/>
    </source>
</evidence>
<feature type="region of interest" description="Disordered" evidence="1">
    <location>
        <begin position="165"/>
        <end position="188"/>
    </location>
</feature>
<dbReference type="AlphaFoldDB" id="A0A7Y9JRL1"/>
<dbReference type="PROSITE" id="PS00409">
    <property type="entry name" value="PROKAR_NTER_METHYL"/>
    <property type="match status" value="1"/>
</dbReference>
<dbReference type="EMBL" id="JACCBE010000001">
    <property type="protein sequence ID" value="NYD57668.1"/>
    <property type="molecule type" value="Genomic_DNA"/>
</dbReference>
<keyword evidence="2" id="KW-0812">Transmembrane</keyword>
<dbReference type="InterPro" id="IPR012902">
    <property type="entry name" value="N_methyl_site"/>
</dbReference>